<gene>
    <name evidence="2" type="ORF">C7450_109137</name>
</gene>
<dbReference type="Proteomes" id="UP000248021">
    <property type="component" value="Unassembled WGS sequence"/>
</dbReference>
<dbReference type="InterPro" id="IPR013154">
    <property type="entry name" value="ADH-like_N"/>
</dbReference>
<dbReference type="Gene3D" id="3.40.50.720">
    <property type="entry name" value="NAD(P)-binding Rossmann-like Domain"/>
    <property type="match status" value="1"/>
</dbReference>
<dbReference type="Pfam" id="PF08240">
    <property type="entry name" value="ADH_N"/>
    <property type="match status" value="1"/>
</dbReference>
<dbReference type="OrthoDB" id="4190732at2"/>
<evidence type="ECO:0000259" key="1">
    <source>
        <dbReference type="SMART" id="SM00829"/>
    </source>
</evidence>
<organism evidence="2 3">
    <name type="scientific">Chelatococcus asaccharovorans</name>
    <dbReference type="NCBI Taxonomy" id="28210"/>
    <lineage>
        <taxon>Bacteria</taxon>
        <taxon>Pseudomonadati</taxon>
        <taxon>Pseudomonadota</taxon>
        <taxon>Alphaproteobacteria</taxon>
        <taxon>Hyphomicrobiales</taxon>
        <taxon>Chelatococcaceae</taxon>
        <taxon>Chelatococcus</taxon>
    </lineage>
</organism>
<dbReference type="InterPro" id="IPR051397">
    <property type="entry name" value="Zn-ADH-like_protein"/>
</dbReference>
<dbReference type="InterPro" id="IPR011032">
    <property type="entry name" value="GroES-like_sf"/>
</dbReference>
<dbReference type="InterPro" id="IPR036291">
    <property type="entry name" value="NAD(P)-bd_dom_sf"/>
</dbReference>
<sequence>MKAWMLRRFEKPFALEIAEVPRPEPGPGEILIRNHAAGLAFGEMLIFDGTYQKLPPLPYIPSNECAGTVERCGDGVTAFAPGDRVMVFAADMRGGALAEYCVMPQSFVFPCPERLSFADGATALMNYWTSYNALVRRGHLKAGETLVVHGATGGVGSTAVEIGKLIGATVIATGGSDERLAQVVGADHVVNSNREPLRERLLELTQGRGADVFYDPVGGDVFDASMRAIAVGGRILVVGFTSGRPATPRTNVMLVKMISVIGVEARRALLETGEEGWSDFHAMRDWIDSGRLNPRAGHVYSFADARQAYDALLARKHSGKCVVEIPQR</sequence>
<accession>A0A2V3U0V5</accession>
<evidence type="ECO:0000313" key="2">
    <source>
        <dbReference type="EMBL" id="PXW55729.1"/>
    </source>
</evidence>
<feature type="domain" description="Enoyl reductase (ER)" evidence="1">
    <location>
        <begin position="14"/>
        <end position="323"/>
    </location>
</feature>
<protein>
    <submittedName>
        <fullName evidence="2">NADPH:quinone reductase-like Zn-dependent oxidoreductase</fullName>
    </submittedName>
</protein>
<dbReference type="PANTHER" id="PTHR43677">
    <property type="entry name" value="SHORT-CHAIN DEHYDROGENASE/REDUCTASE"/>
    <property type="match status" value="1"/>
</dbReference>
<name>A0A2V3U0V5_9HYPH</name>
<dbReference type="RefSeq" id="WP_110376507.1">
    <property type="nucleotide sequence ID" value="NZ_CAKNFM010000006.1"/>
</dbReference>
<comment type="caution">
    <text evidence="2">The sequence shown here is derived from an EMBL/GenBank/DDBJ whole genome shotgun (WGS) entry which is preliminary data.</text>
</comment>
<dbReference type="InterPro" id="IPR020843">
    <property type="entry name" value="ER"/>
</dbReference>
<keyword evidence="3" id="KW-1185">Reference proteome</keyword>
<evidence type="ECO:0000313" key="3">
    <source>
        <dbReference type="Proteomes" id="UP000248021"/>
    </source>
</evidence>
<dbReference type="Gene3D" id="3.90.180.10">
    <property type="entry name" value="Medium-chain alcohol dehydrogenases, catalytic domain"/>
    <property type="match status" value="1"/>
</dbReference>
<dbReference type="Pfam" id="PF00107">
    <property type="entry name" value="ADH_zinc_N"/>
    <property type="match status" value="1"/>
</dbReference>
<dbReference type="AlphaFoldDB" id="A0A2V3U0V5"/>
<dbReference type="SUPFAM" id="SSF51735">
    <property type="entry name" value="NAD(P)-binding Rossmann-fold domains"/>
    <property type="match status" value="1"/>
</dbReference>
<proteinExistence type="predicted"/>
<dbReference type="PANTHER" id="PTHR43677:SF4">
    <property type="entry name" value="QUINONE OXIDOREDUCTASE-LIKE PROTEIN 2"/>
    <property type="match status" value="1"/>
</dbReference>
<dbReference type="CDD" id="cd08241">
    <property type="entry name" value="QOR1"/>
    <property type="match status" value="1"/>
</dbReference>
<dbReference type="InterPro" id="IPR013149">
    <property type="entry name" value="ADH-like_C"/>
</dbReference>
<dbReference type="SMART" id="SM00829">
    <property type="entry name" value="PKS_ER"/>
    <property type="match status" value="1"/>
</dbReference>
<dbReference type="SUPFAM" id="SSF50129">
    <property type="entry name" value="GroES-like"/>
    <property type="match status" value="1"/>
</dbReference>
<dbReference type="GO" id="GO:0016491">
    <property type="term" value="F:oxidoreductase activity"/>
    <property type="evidence" value="ECO:0007669"/>
    <property type="project" value="InterPro"/>
</dbReference>
<reference evidence="2 3" key="1">
    <citation type="submission" date="2018-05" db="EMBL/GenBank/DDBJ databases">
        <title>Genomic Encyclopedia of Type Strains, Phase IV (KMG-IV): sequencing the most valuable type-strain genomes for metagenomic binning, comparative biology and taxonomic classification.</title>
        <authorList>
            <person name="Goeker M."/>
        </authorList>
    </citation>
    <scope>NUCLEOTIDE SEQUENCE [LARGE SCALE GENOMIC DNA]</scope>
    <source>
        <strain evidence="2 3">DSM 6462</strain>
    </source>
</reference>
<dbReference type="EMBL" id="QJJK01000009">
    <property type="protein sequence ID" value="PXW55729.1"/>
    <property type="molecule type" value="Genomic_DNA"/>
</dbReference>